<evidence type="ECO:0000313" key="3">
    <source>
        <dbReference type="EMBL" id="PKV95408.1"/>
    </source>
</evidence>
<evidence type="ECO:0000259" key="1">
    <source>
        <dbReference type="Pfam" id="PF00296"/>
    </source>
</evidence>
<reference evidence="3 4" key="1">
    <citation type="submission" date="2017-12" db="EMBL/GenBank/DDBJ databases">
        <title>Sequencing the genomes of 1000 Actinobacteria strains.</title>
        <authorList>
            <person name="Klenk H.-P."/>
        </authorList>
    </citation>
    <scope>NUCLEOTIDE SEQUENCE [LARGE SCALE GENOMIC DNA]</scope>
    <source>
        <strain evidence="3 4">DSM 45165</strain>
    </source>
</reference>
<protein>
    <submittedName>
        <fullName evidence="2">LLM class flavin-dependent oxidoreductase</fullName>
    </submittedName>
    <submittedName>
        <fullName evidence="3">Luciferase-like monooxygenase</fullName>
    </submittedName>
</protein>
<reference evidence="2 5" key="2">
    <citation type="submission" date="2020-08" db="EMBL/GenBank/DDBJ databases">
        <title>Amycolatopsis echigonensis JCM 21831.</title>
        <authorList>
            <person name="Tedsree N."/>
            <person name="Kuncharoen N."/>
            <person name="Likhitwitayawuid K."/>
            <person name="Tanasupawat S."/>
        </authorList>
    </citation>
    <scope>NUCLEOTIDE SEQUENCE [LARGE SCALE GENOMIC DNA]</scope>
    <source>
        <strain evidence="2 5">JCM 21831</strain>
    </source>
</reference>
<sequence length="167" mass="17558">MTRRGVVLRLRGAPAAGLGRTCQVLDEAGCDTLYFEEDFVSCAAAAVVTRRVRICCLTTSKDAPAVAEAAETLDYLSDGRFILGVGPLLADDGPYSGAAAAERILEEVLARVPKLPVLVAGSGRGPARLAAEFASRNHPERDEAMTPLTRCLQSVGDASAWLAGVTR</sequence>
<dbReference type="Proteomes" id="UP000233750">
    <property type="component" value="Unassembled WGS sequence"/>
</dbReference>
<evidence type="ECO:0000313" key="4">
    <source>
        <dbReference type="Proteomes" id="UP000233750"/>
    </source>
</evidence>
<organism evidence="3 4">
    <name type="scientific">Amycolatopsis echigonensis</name>
    <dbReference type="NCBI Taxonomy" id="2576905"/>
    <lineage>
        <taxon>Bacteria</taxon>
        <taxon>Bacillati</taxon>
        <taxon>Actinomycetota</taxon>
        <taxon>Actinomycetes</taxon>
        <taxon>Pseudonocardiales</taxon>
        <taxon>Pseudonocardiaceae</taxon>
        <taxon>Amycolatopsis</taxon>
    </lineage>
</organism>
<dbReference type="SUPFAM" id="SSF51679">
    <property type="entry name" value="Bacterial luciferase-like"/>
    <property type="match status" value="1"/>
</dbReference>
<dbReference type="Gene3D" id="3.20.20.30">
    <property type="entry name" value="Luciferase-like domain"/>
    <property type="match status" value="1"/>
</dbReference>
<keyword evidence="4" id="KW-1185">Reference proteome</keyword>
<gene>
    <name evidence="3" type="ORF">ATK30_6327</name>
    <name evidence="2" type="ORF">H5411_04320</name>
</gene>
<comment type="caution">
    <text evidence="3">The sequence shown here is derived from an EMBL/GenBank/DDBJ whole genome shotgun (WGS) entry which is preliminary data.</text>
</comment>
<dbReference type="RefSeq" id="WP_158242519.1">
    <property type="nucleotide sequence ID" value="NZ_JACJHR010000004.1"/>
</dbReference>
<dbReference type="InterPro" id="IPR036661">
    <property type="entry name" value="Luciferase-like_sf"/>
</dbReference>
<feature type="domain" description="Luciferase-like" evidence="1">
    <location>
        <begin position="26"/>
        <end position="87"/>
    </location>
</feature>
<dbReference type="InterPro" id="IPR011251">
    <property type="entry name" value="Luciferase-like_dom"/>
</dbReference>
<dbReference type="AlphaFoldDB" id="A0A2N3WNG2"/>
<dbReference type="OrthoDB" id="3625204at2"/>
<accession>A0A8E1VU92</accession>
<evidence type="ECO:0000313" key="2">
    <source>
        <dbReference type="EMBL" id="MBB2498364.1"/>
    </source>
</evidence>
<accession>A0A2N3WNG2</accession>
<dbReference type="GO" id="GO:0016705">
    <property type="term" value="F:oxidoreductase activity, acting on paired donors, with incorporation or reduction of molecular oxygen"/>
    <property type="evidence" value="ECO:0007669"/>
    <property type="project" value="InterPro"/>
</dbReference>
<name>A0A2N3WNG2_9PSEU</name>
<dbReference type="EMBL" id="PJMY01000003">
    <property type="protein sequence ID" value="PKV95408.1"/>
    <property type="molecule type" value="Genomic_DNA"/>
</dbReference>
<dbReference type="EMBL" id="JACJHR010000004">
    <property type="protein sequence ID" value="MBB2498364.1"/>
    <property type="molecule type" value="Genomic_DNA"/>
</dbReference>
<dbReference type="Pfam" id="PF00296">
    <property type="entry name" value="Bac_luciferase"/>
    <property type="match status" value="1"/>
</dbReference>
<proteinExistence type="predicted"/>
<evidence type="ECO:0000313" key="5">
    <source>
        <dbReference type="Proteomes" id="UP000550260"/>
    </source>
</evidence>
<dbReference type="Proteomes" id="UP000550260">
    <property type="component" value="Unassembled WGS sequence"/>
</dbReference>